<dbReference type="InterPro" id="IPR001867">
    <property type="entry name" value="OmpR/PhoB-type_DNA-bd"/>
</dbReference>
<keyword evidence="4" id="KW-0472">Membrane</keyword>
<accession>A0ABU1BF84</accession>
<evidence type="ECO:0000256" key="4">
    <source>
        <dbReference type="SAM" id="Phobius"/>
    </source>
</evidence>
<dbReference type="SUPFAM" id="SSF46894">
    <property type="entry name" value="C-terminal effector domain of the bipartite response regulators"/>
    <property type="match status" value="1"/>
</dbReference>
<dbReference type="SUPFAM" id="SSF82171">
    <property type="entry name" value="DPP6 N-terminal domain-like"/>
    <property type="match status" value="1"/>
</dbReference>
<reference evidence="6 7" key="1">
    <citation type="submission" date="2023-08" db="EMBL/GenBank/DDBJ databases">
        <title>Pseudoalteromonas haloplanktis LL1 genome.</title>
        <authorList>
            <person name="Wu S."/>
        </authorList>
    </citation>
    <scope>NUCLEOTIDE SEQUENCE [LARGE SCALE GENOMIC DNA]</scope>
    <source>
        <strain evidence="6 7">LL1</strain>
    </source>
</reference>
<organism evidence="6 7">
    <name type="scientific">Pseudoalteromonas haloplanktis</name>
    <name type="common">Alteromonas haloplanktis</name>
    <dbReference type="NCBI Taxonomy" id="228"/>
    <lineage>
        <taxon>Bacteria</taxon>
        <taxon>Pseudomonadati</taxon>
        <taxon>Pseudomonadota</taxon>
        <taxon>Gammaproteobacteria</taxon>
        <taxon>Alteromonadales</taxon>
        <taxon>Pseudoalteromonadaceae</taxon>
        <taxon>Pseudoalteromonas</taxon>
    </lineage>
</organism>
<feature type="transmembrane region" description="Helical" evidence="4">
    <location>
        <begin position="125"/>
        <end position="146"/>
    </location>
</feature>
<keyword evidence="4" id="KW-0812">Transmembrane</keyword>
<dbReference type="PANTHER" id="PTHR36842">
    <property type="entry name" value="PROTEIN TOLB HOMOLOG"/>
    <property type="match status" value="1"/>
</dbReference>
<keyword evidence="7" id="KW-1185">Reference proteome</keyword>
<dbReference type="Gene3D" id="1.10.10.10">
    <property type="entry name" value="Winged helix-like DNA-binding domain superfamily/Winged helix DNA-binding domain"/>
    <property type="match status" value="1"/>
</dbReference>
<gene>
    <name evidence="6" type="ORF">RC083_16420</name>
</gene>
<dbReference type="CDD" id="cd00383">
    <property type="entry name" value="trans_reg_C"/>
    <property type="match status" value="1"/>
</dbReference>
<comment type="caution">
    <text evidence="6">The sequence shown here is derived from an EMBL/GenBank/DDBJ whole genome shotgun (WGS) entry which is preliminary data.</text>
</comment>
<feature type="DNA-binding region" description="OmpR/PhoB-type" evidence="3">
    <location>
        <begin position="6"/>
        <end position="104"/>
    </location>
</feature>
<name>A0ABU1BF84_PSEHA</name>
<dbReference type="PROSITE" id="PS51755">
    <property type="entry name" value="OMPR_PHOB"/>
    <property type="match status" value="1"/>
</dbReference>
<evidence type="ECO:0000313" key="6">
    <source>
        <dbReference type="EMBL" id="MDQ9093163.1"/>
    </source>
</evidence>
<comment type="similarity">
    <text evidence="1">Belongs to the TolB family.</text>
</comment>
<evidence type="ECO:0000256" key="1">
    <source>
        <dbReference type="ARBA" id="ARBA00009820"/>
    </source>
</evidence>
<keyword evidence="4" id="KW-1133">Transmembrane helix</keyword>
<dbReference type="Pfam" id="PF07676">
    <property type="entry name" value="PD40"/>
    <property type="match status" value="2"/>
</dbReference>
<evidence type="ECO:0000313" key="7">
    <source>
        <dbReference type="Proteomes" id="UP001226574"/>
    </source>
</evidence>
<evidence type="ECO:0000259" key="5">
    <source>
        <dbReference type="PROSITE" id="PS51755"/>
    </source>
</evidence>
<dbReference type="InterPro" id="IPR011659">
    <property type="entry name" value="WD40"/>
</dbReference>
<sequence length="717" mass="81678">MPTTELKQLLLNDVLVDFVALKVKVAGRWRAIEAKQLVLLKLLLEHQGSAVSRDIIMDTLWPNVVVSDNSVSQLVTQLRKSLQDDKNTATFIRTVPRVGYQLIANVSDAPTLLDKVTPVTPRTSALFLTLGLVLGAIVTLASQFLLAPKAPSLNYEYQSRITSAPGAEVFLRYSPDGRYLAFSQSNDQQSQFDLAVYDQQSKTVHSIKNSGYSEEAPVWSPDGKWLAYFRYDPLSCDIRVIPVSNAIETWRLSPEFKLTRCQQRHGPTKLHWVDDNTIYTTHWQDEQPRLVKYTLAFSPAPTLLEQQIVGDFKPLTFDINEQQKMLILEKDQGWFSVSEVDLTQSLKRTEIKRSRHSHAPLLFDSEQGYYWLGDDALRRYDYQGNEQLVHQPLGFVADLAVNLRTGDIAHAQGQARVNLYQIELDLSKDAPSIQNTMQLSSSARMDILPAVSADGQQTAFISLQRRGITGFTHIEVWLKHKQRKTANLIATLPSDIIPKYLLFSPNGDNVLLADEQQNIYLINTFSRRLVPIISGFEQLNGVHWSADSHSIYYQVRNEQSANEQLQWQDWRYDIQLTSNTLVKDNVAFESLDDEHPLWQLNNSYLEHEMQVRNYLSAALEQQLPLAQLLPSLELFKPAVFKHGIYYVLRQGHQLSLYCYLTEQKRNVFIKELGVYGFDIDINLNISSSVDGRQVVFSQVDGIETDILLHKAIKAVSR</sequence>
<dbReference type="InterPro" id="IPR011042">
    <property type="entry name" value="6-blade_b-propeller_TolB-like"/>
</dbReference>
<dbReference type="InterPro" id="IPR036388">
    <property type="entry name" value="WH-like_DNA-bd_sf"/>
</dbReference>
<protein>
    <submittedName>
        <fullName evidence="6">Winged helix-turn-helix domain-containing protein</fullName>
    </submittedName>
</protein>
<evidence type="ECO:0000256" key="3">
    <source>
        <dbReference type="PROSITE-ProRule" id="PRU01091"/>
    </source>
</evidence>
<dbReference type="RefSeq" id="WP_309039416.1">
    <property type="nucleotide sequence ID" value="NZ_JAVIFY010000013.1"/>
</dbReference>
<dbReference type="Proteomes" id="UP001226574">
    <property type="component" value="Unassembled WGS sequence"/>
</dbReference>
<evidence type="ECO:0000256" key="2">
    <source>
        <dbReference type="ARBA" id="ARBA00023125"/>
    </source>
</evidence>
<dbReference type="Gene3D" id="2.120.10.30">
    <property type="entry name" value="TolB, C-terminal domain"/>
    <property type="match status" value="2"/>
</dbReference>
<dbReference type="Pfam" id="PF00486">
    <property type="entry name" value="Trans_reg_C"/>
    <property type="match status" value="1"/>
</dbReference>
<keyword evidence="2 3" id="KW-0238">DNA-binding</keyword>
<dbReference type="EMBL" id="JAVIFY010000013">
    <property type="protein sequence ID" value="MDQ9093163.1"/>
    <property type="molecule type" value="Genomic_DNA"/>
</dbReference>
<dbReference type="InterPro" id="IPR016032">
    <property type="entry name" value="Sig_transdc_resp-reg_C-effctor"/>
</dbReference>
<proteinExistence type="inferred from homology"/>
<dbReference type="SMART" id="SM00862">
    <property type="entry name" value="Trans_reg_C"/>
    <property type="match status" value="1"/>
</dbReference>
<feature type="domain" description="OmpR/PhoB-type" evidence="5">
    <location>
        <begin position="6"/>
        <end position="104"/>
    </location>
</feature>